<evidence type="ECO:0000313" key="1">
    <source>
        <dbReference type="EMBL" id="KAD4586644.1"/>
    </source>
</evidence>
<protein>
    <recommendedName>
        <fullName evidence="3">Retrotransposon gag domain-containing protein</fullName>
    </recommendedName>
</protein>
<dbReference type="Proteomes" id="UP000326396">
    <property type="component" value="Linkage Group LG2"/>
</dbReference>
<comment type="caution">
    <text evidence="1">The sequence shown here is derived from an EMBL/GenBank/DDBJ whole genome shotgun (WGS) entry which is preliminary data.</text>
</comment>
<evidence type="ECO:0000313" key="2">
    <source>
        <dbReference type="Proteomes" id="UP000326396"/>
    </source>
</evidence>
<reference evidence="1 2" key="1">
    <citation type="submission" date="2019-05" db="EMBL/GenBank/DDBJ databases">
        <title>Mikania micrantha, genome provides insights into the molecular mechanism of rapid growth.</title>
        <authorList>
            <person name="Liu B."/>
        </authorList>
    </citation>
    <scope>NUCLEOTIDE SEQUENCE [LARGE SCALE GENOMIC DNA]</scope>
    <source>
        <strain evidence="1">NLD-2019</strain>
        <tissue evidence="1">Leaf</tissue>
    </source>
</reference>
<proteinExistence type="predicted"/>
<dbReference type="AlphaFoldDB" id="A0A5N6NFR5"/>
<dbReference type="OrthoDB" id="1749531at2759"/>
<organism evidence="1 2">
    <name type="scientific">Mikania micrantha</name>
    <name type="common">bitter vine</name>
    <dbReference type="NCBI Taxonomy" id="192012"/>
    <lineage>
        <taxon>Eukaryota</taxon>
        <taxon>Viridiplantae</taxon>
        <taxon>Streptophyta</taxon>
        <taxon>Embryophyta</taxon>
        <taxon>Tracheophyta</taxon>
        <taxon>Spermatophyta</taxon>
        <taxon>Magnoliopsida</taxon>
        <taxon>eudicotyledons</taxon>
        <taxon>Gunneridae</taxon>
        <taxon>Pentapetalae</taxon>
        <taxon>asterids</taxon>
        <taxon>campanulids</taxon>
        <taxon>Asterales</taxon>
        <taxon>Asteraceae</taxon>
        <taxon>Asteroideae</taxon>
        <taxon>Heliantheae alliance</taxon>
        <taxon>Eupatorieae</taxon>
        <taxon>Mikania</taxon>
    </lineage>
</organism>
<accession>A0A5N6NFR5</accession>
<sequence>MSGSSGGVFSGSGGGAGPTETPTGLLWAVKKVKLLEFSGFDPQGWIQNANLYFDINKTPDDLRIRLAQLSMVGGCSTLVYDHCSEIQNPYEQLATIKQSDLIHDYNDDFEYLLSLVPRLPESQALGYFIAGLQDDVKRWVDVPGKGCGRDATSQFLLGKRVSFTGVRSLSRTEWEERCKKGLCYKCGQPFSPAHKCPEGQLRVLLLGDDESDGLEGLHFQLEHRDNFHSDGVIQKAVESPIKS</sequence>
<keyword evidence="2" id="KW-1185">Reference proteome</keyword>
<gene>
    <name evidence="1" type="ORF">E3N88_24245</name>
</gene>
<name>A0A5N6NFR5_9ASTR</name>
<evidence type="ECO:0008006" key="3">
    <source>
        <dbReference type="Google" id="ProtNLM"/>
    </source>
</evidence>
<dbReference type="EMBL" id="SZYD01000012">
    <property type="protein sequence ID" value="KAD4586644.1"/>
    <property type="molecule type" value="Genomic_DNA"/>
</dbReference>